<dbReference type="Gene3D" id="3.40.50.300">
    <property type="entry name" value="P-loop containing nucleotide triphosphate hydrolases"/>
    <property type="match status" value="1"/>
</dbReference>
<keyword evidence="1" id="KW-0813">Transport</keyword>
<dbReference type="PROSITE" id="PS50893">
    <property type="entry name" value="ABC_TRANSPORTER_2"/>
    <property type="match status" value="1"/>
</dbReference>
<dbReference type="Pfam" id="PF00005">
    <property type="entry name" value="ABC_tran"/>
    <property type="match status" value="1"/>
</dbReference>
<dbReference type="InterPro" id="IPR017911">
    <property type="entry name" value="MacB-like_ATP-bd"/>
</dbReference>
<dbReference type="GO" id="GO:0098796">
    <property type="term" value="C:membrane protein complex"/>
    <property type="evidence" value="ECO:0007669"/>
    <property type="project" value="UniProtKB-ARBA"/>
</dbReference>
<dbReference type="InterPro" id="IPR003593">
    <property type="entry name" value="AAA+_ATPase"/>
</dbReference>
<dbReference type="AlphaFoldDB" id="A0A3M0Z1U5"/>
<keyword evidence="3 5" id="KW-0067">ATP-binding</keyword>
<dbReference type="GO" id="GO:0016887">
    <property type="term" value="F:ATP hydrolysis activity"/>
    <property type="evidence" value="ECO:0007669"/>
    <property type="project" value="InterPro"/>
</dbReference>
<dbReference type="PANTHER" id="PTHR24220">
    <property type="entry name" value="IMPORT ATP-BINDING PROTEIN"/>
    <property type="match status" value="1"/>
</dbReference>
<evidence type="ECO:0000313" key="5">
    <source>
        <dbReference type="EMBL" id="RMD76925.1"/>
    </source>
</evidence>
<dbReference type="EMBL" id="RFKV01000083">
    <property type="protein sequence ID" value="RMD76925.1"/>
    <property type="molecule type" value="Genomic_DNA"/>
</dbReference>
<dbReference type="GO" id="GO:0022857">
    <property type="term" value="F:transmembrane transporter activity"/>
    <property type="evidence" value="ECO:0007669"/>
    <property type="project" value="TreeGrafter"/>
</dbReference>
<dbReference type="FunFam" id="3.40.50.300:FF:000032">
    <property type="entry name" value="Export ABC transporter ATP-binding protein"/>
    <property type="match status" value="1"/>
</dbReference>
<dbReference type="SUPFAM" id="SSF52540">
    <property type="entry name" value="P-loop containing nucleoside triphosphate hydrolases"/>
    <property type="match status" value="1"/>
</dbReference>
<evidence type="ECO:0000256" key="3">
    <source>
        <dbReference type="ARBA" id="ARBA00022840"/>
    </source>
</evidence>
<dbReference type="InterPro" id="IPR017871">
    <property type="entry name" value="ABC_transporter-like_CS"/>
</dbReference>
<sequence>MNSLISDDTNKHSNEFVIEVKNLYKTYKLGTETITALNGVSLGIVPGEMVAITGPSGSGKSTLMHIIGGLDRPTSGDVLVLGKNISRLNQRQLAQYRNTTIGFVFQSFYLQPTLSAIDNVKLPLVFTKKNVDRTAVAKDVLGKLGLLDRLKNKPSELSGGQRQRVAIARAIVNNPKVILADEPTGNLDSKTGKGVIELLRNLNKTEGVTIIIVTHDMSVAELCDRTIKMRDGQIIND</sequence>
<dbReference type="GO" id="GO:0005886">
    <property type="term" value="C:plasma membrane"/>
    <property type="evidence" value="ECO:0007669"/>
    <property type="project" value="TreeGrafter"/>
</dbReference>
<dbReference type="InterPro" id="IPR003439">
    <property type="entry name" value="ABC_transporter-like_ATP-bd"/>
</dbReference>
<organism evidence="5 6">
    <name type="scientific">Candidatus Dojkabacteria bacterium</name>
    <dbReference type="NCBI Taxonomy" id="2099670"/>
    <lineage>
        <taxon>Bacteria</taxon>
        <taxon>Candidatus Dojkabacteria</taxon>
    </lineage>
</organism>
<reference evidence="5 6" key="1">
    <citation type="submission" date="2018-10" db="EMBL/GenBank/DDBJ databases">
        <title>Thermophilic Lithotrophy and Phototrophy in an Intertidal, Iron-rich, Geothermal Spring.</title>
        <authorList>
            <person name="Ward L.M."/>
            <person name="Idei A."/>
            <person name="Nakagawa M."/>
            <person name="Ueno Y."/>
            <person name="Fischer W."/>
            <person name="Mcglynn S.E."/>
        </authorList>
    </citation>
    <scope>NUCLEOTIDE SEQUENCE [LARGE SCALE GENOMIC DNA]</scope>
    <source>
        <strain evidence="5">J137</strain>
    </source>
</reference>
<dbReference type="GO" id="GO:0005524">
    <property type="term" value="F:ATP binding"/>
    <property type="evidence" value="ECO:0007669"/>
    <property type="project" value="UniProtKB-KW"/>
</dbReference>
<dbReference type="CDD" id="cd03255">
    <property type="entry name" value="ABC_MJ0796_LolCDE_FtsE"/>
    <property type="match status" value="1"/>
</dbReference>
<keyword evidence="2" id="KW-0547">Nucleotide-binding</keyword>
<gene>
    <name evidence="5" type="ORF">D6810_02580</name>
</gene>
<dbReference type="InterPro" id="IPR015854">
    <property type="entry name" value="ABC_transpr_LolD-like"/>
</dbReference>
<dbReference type="Proteomes" id="UP000269410">
    <property type="component" value="Unassembled WGS sequence"/>
</dbReference>
<accession>A0A3M0Z1U5</accession>
<dbReference type="InterPro" id="IPR027417">
    <property type="entry name" value="P-loop_NTPase"/>
</dbReference>
<comment type="caution">
    <text evidence="5">The sequence shown here is derived from an EMBL/GenBank/DDBJ whole genome shotgun (WGS) entry which is preliminary data.</text>
</comment>
<dbReference type="SMART" id="SM00382">
    <property type="entry name" value="AAA"/>
    <property type="match status" value="1"/>
</dbReference>
<evidence type="ECO:0000313" key="6">
    <source>
        <dbReference type="Proteomes" id="UP000269410"/>
    </source>
</evidence>
<evidence type="ECO:0000256" key="1">
    <source>
        <dbReference type="ARBA" id="ARBA00022448"/>
    </source>
</evidence>
<dbReference type="PANTHER" id="PTHR24220:SF86">
    <property type="entry name" value="ABC TRANSPORTER ABCH.1"/>
    <property type="match status" value="1"/>
</dbReference>
<dbReference type="PROSITE" id="PS00211">
    <property type="entry name" value="ABC_TRANSPORTER_1"/>
    <property type="match status" value="1"/>
</dbReference>
<evidence type="ECO:0000259" key="4">
    <source>
        <dbReference type="PROSITE" id="PS50893"/>
    </source>
</evidence>
<evidence type="ECO:0000256" key="2">
    <source>
        <dbReference type="ARBA" id="ARBA00022741"/>
    </source>
</evidence>
<name>A0A3M0Z1U5_9BACT</name>
<proteinExistence type="predicted"/>
<protein>
    <submittedName>
        <fullName evidence="5">ABC transporter ATP-binding protein</fullName>
    </submittedName>
</protein>
<feature type="domain" description="ABC transporter" evidence="4">
    <location>
        <begin position="18"/>
        <end position="237"/>
    </location>
</feature>